<dbReference type="InterPro" id="IPR052520">
    <property type="entry name" value="ATL_DNA_repair"/>
</dbReference>
<keyword evidence="4" id="KW-1185">Reference proteome</keyword>
<proteinExistence type="predicted"/>
<sequence length="109" mass="12044">MTSHWDQRLWDTIAAVPPGRVASYGQIAAMAGLARGARRTAAALRNAPDELALPWYRILRADGRIAFEPGSAAFERQCALLMAEGVELRAGRVDLGRYRWRGHDSPLLD</sequence>
<evidence type="ECO:0000313" key="4">
    <source>
        <dbReference type="Proteomes" id="UP001254608"/>
    </source>
</evidence>
<keyword evidence="1" id="KW-0227">DNA damage</keyword>
<accession>A0ABU2WLT0</accession>
<dbReference type="Gene3D" id="1.10.10.10">
    <property type="entry name" value="Winged helix-like DNA-binding domain superfamily/Winged helix DNA-binding domain"/>
    <property type="match status" value="1"/>
</dbReference>
<evidence type="ECO:0000259" key="2">
    <source>
        <dbReference type="Pfam" id="PF01035"/>
    </source>
</evidence>
<feature type="domain" description="Methylated-DNA-[protein]-cysteine S-methyltransferase DNA binding" evidence="2">
    <location>
        <begin position="6"/>
        <end position="86"/>
    </location>
</feature>
<evidence type="ECO:0000313" key="3">
    <source>
        <dbReference type="EMBL" id="MDT0498829.1"/>
    </source>
</evidence>
<dbReference type="Proteomes" id="UP001254608">
    <property type="component" value="Unassembled WGS sequence"/>
</dbReference>
<dbReference type="InterPro" id="IPR036217">
    <property type="entry name" value="MethylDNA_cys_MeTrfase_DNAb"/>
</dbReference>
<dbReference type="PANTHER" id="PTHR42942">
    <property type="entry name" value="6-O-METHYLGUANINE DNA METHYLTRANSFERASE"/>
    <property type="match status" value="1"/>
</dbReference>
<organism evidence="3 4">
    <name type="scientific">Banduia mediterranea</name>
    <dbReference type="NCBI Taxonomy" id="3075609"/>
    <lineage>
        <taxon>Bacteria</taxon>
        <taxon>Pseudomonadati</taxon>
        <taxon>Pseudomonadota</taxon>
        <taxon>Gammaproteobacteria</taxon>
        <taxon>Nevskiales</taxon>
        <taxon>Algiphilaceae</taxon>
        <taxon>Banduia</taxon>
    </lineage>
</organism>
<gene>
    <name evidence="3" type="ORF">RM530_15880</name>
</gene>
<dbReference type="RefSeq" id="WP_311366241.1">
    <property type="nucleotide sequence ID" value="NZ_JAVRIC010000027.1"/>
</dbReference>
<dbReference type="CDD" id="cd06445">
    <property type="entry name" value="ATase"/>
    <property type="match status" value="1"/>
</dbReference>
<dbReference type="EMBL" id="JAVRIC010000027">
    <property type="protein sequence ID" value="MDT0498829.1"/>
    <property type="molecule type" value="Genomic_DNA"/>
</dbReference>
<dbReference type="InterPro" id="IPR014048">
    <property type="entry name" value="MethylDNA_cys_MeTrfase_DNA-bd"/>
</dbReference>
<comment type="caution">
    <text evidence="3">The sequence shown here is derived from an EMBL/GenBank/DDBJ whole genome shotgun (WGS) entry which is preliminary data.</text>
</comment>
<evidence type="ECO:0000256" key="1">
    <source>
        <dbReference type="ARBA" id="ARBA00022763"/>
    </source>
</evidence>
<name>A0ABU2WLT0_9GAMM</name>
<protein>
    <submittedName>
        <fullName evidence="3">MGMT family protein</fullName>
    </submittedName>
</protein>
<dbReference type="SUPFAM" id="SSF46767">
    <property type="entry name" value="Methylated DNA-protein cysteine methyltransferase, C-terminal domain"/>
    <property type="match status" value="1"/>
</dbReference>
<dbReference type="PANTHER" id="PTHR42942:SF1">
    <property type="entry name" value="ALKYLTRANSFERASE-LIKE PROTEIN 1"/>
    <property type="match status" value="1"/>
</dbReference>
<reference evidence="3 4" key="1">
    <citation type="submission" date="2023-09" db="EMBL/GenBank/DDBJ databases">
        <authorList>
            <person name="Rey-Velasco X."/>
        </authorList>
    </citation>
    <scope>NUCLEOTIDE SEQUENCE [LARGE SCALE GENOMIC DNA]</scope>
    <source>
        <strain evidence="3 4">W345</strain>
    </source>
</reference>
<dbReference type="Pfam" id="PF01035">
    <property type="entry name" value="DNA_binding_1"/>
    <property type="match status" value="1"/>
</dbReference>
<dbReference type="InterPro" id="IPR036388">
    <property type="entry name" value="WH-like_DNA-bd_sf"/>
</dbReference>